<protein>
    <submittedName>
        <fullName evidence="1">Uncharacterized protein</fullName>
    </submittedName>
</protein>
<dbReference type="Proteomes" id="UP000031599">
    <property type="component" value="Unassembled WGS sequence"/>
</dbReference>
<comment type="caution">
    <text evidence="1">The sequence shown here is derived from an EMBL/GenBank/DDBJ whole genome shotgun (WGS) entry which is preliminary data.</text>
</comment>
<evidence type="ECO:0000313" key="1">
    <source>
        <dbReference type="EMBL" id="KIG15633.1"/>
    </source>
</evidence>
<accession>A0A0C1ZX36</accession>
<evidence type="ECO:0000313" key="2">
    <source>
        <dbReference type="Proteomes" id="UP000031599"/>
    </source>
</evidence>
<proteinExistence type="predicted"/>
<reference evidence="1 2" key="1">
    <citation type="submission" date="2014-12" db="EMBL/GenBank/DDBJ databases">
        <title>Genome assembly of Enhygromyxa salina DSM 15201.</title>
        <authorList>
            <person name="Sharma G."/>
            <person name="Subramanian S."/>
        </authorList>
    </citation>
    <scope>NUCLEOTIDE SEQUENCE [LARGE SCALE GENOMIC DNA]</scope>
    <source>
        <strain evidence="1 2">DSM 15201</strain>
    </source>
</reference>
<gene>
    <name evidence="1" type="ORF">DB30_05381</name>
</gene>
<dbReference type="EMBL" id="JMCC02000049">
    <property type="protein sequence ID" value="KIG15633.1"/>
    <property type="molecule type" value="Genomic_DNA"/>
</dbReference>
<dbReference type="AlphaFoldDB" id="A0A0C1ZX36"/>
<organism evidence="1 2">
    <name type="scientific">Enhygromyxa salina</name>
    <dbReference type="NCBI Taxonomy" id="215803"/>
    <lineage>
        <taxon>Bacteria</taxon>
        <taxon>Pseudomonadati</taxon>
        <taxon>Myxococcota</taxon>
        <taxon>Polyangia</taxon>
        <taxon>Nannocystales</taxon>
        <taxon>Nannocystaceae</taxon>
        <taxon>Enhygromyxa</taxon>
    </lineage>
</organism>
<name>A0A0C1ZX36_9BACT</name>
<sequence length="46" mass="4711">MTTASTSTTSPSAGSLVRALCSPLRGRAPTPLARAHRPFLATAARC</sequence>